<keyword evidence="3" id="KW-1185">Reference proteome</keyword>
<feature type="compositionally biased region" description="Low complexity" evidence="1">
    <location>
        <begin position="13"/>
        <end position="27"/>
    </location>
</feature>
<protein>
    <submittedName>
        <fullName evidence="2">Uncharacterized protein</fullName>
    </submittedName>
</protein>
<evidence type="ECO:0000313" key="2">
    <source>
        <dbReference type="EMBL" id="VEL17784.1"/>
    </source>
</evidence>
<proteinExistence type="predicted"/>
<reference evidence="2" key="1">
    <citation type="submission" date="2018-11" db="EMBL/GenBank/DDBJ databases">
        <authorList>
            <consortium name="Pathogen Informatics"/>
        </authorList>
    </citation>
    <scope>NUCLEOTIDE SEQUENCE</scope>
</reference>
<name>A0A448WQQ0_9PLAT</name>
<dbReference type="Proteomes" id="UP000784294">
    <property type="component" value="Unassembled WGS sequence"/>
</dbReference>
<organism evidence="2 3">
    <name type="scientific">Protopolystoma xenopodis</name>
    <dbReference type="NCBI Taxonomy" id="117903"/>
    <lineage>
        <taxon>Eukaryota</taxon>
        <taxon>Metazoa</taxon>
        <taxon>Spiralia</taxon>
        <taxon>Lophotrochozoa</taxon>
        <taxon>Platyhelminthes</taxon>
        <taxon>Monogenea</taxon>
        <taxon>Polyopisthocotylea</taxon>
        <taxon>Polystomatidea</taxon>
        <taxon>Polystomatidae</taxon>
        <taxon>Protopolystoma</taxon>
    </lineage>
</organism>
<evidence type="ECO:0000313" key="3">
    <source>
        <dbReference type="Proteomes" id="UP000784294"/>
    </source>
</evidence>
<evidence type="ECO:0000256" key="1">
    <source>
        <dbReference type="SAM" id="MobiDB-lite"/>
    </source>
</evidence>
<feature type="region of interest" description="Disordered" evidence="1">
    <location>
        <begin position="1"/>
        <end position="33"/>
    </location>
</feature>
<sequence length="130" mass="14116">MPLRCEVTGPQQPSLAESASRARASSPTPAPPSASFHLVLCTPHLCRLGRTRPVLVRGLICVAYNFAGPGKHRMCTQLRLSRPGNCERLSPVCRGPRREILTPQTLGHIVRSLFSDGSHFTPPPLGRSQS</sequence>
<accession>A0A448WQQ0</accession>
<gene>
    <name evidence="2" type="ORF">PXEA_LOCUS11224</name>
</gene>
<dbReference type="EMBL" id="CAAALY010034137">
    <property type="protein sequence ID" value="VEL17784.1"/>
    <property type="molecule type" value="Genomic_DNA"/>
</dbReference>
<dbReference type="AlphaFoldDB" id="A0A448WQQ0"/>
<comment type="caution">
    <text evidence="2">The sequence shown here is derived from an EMBL/GenBank/DDBJ whole genome shotgun (WGS) entry which is preliminary data.</text>
</comment>